<keyword evidence="3" id="KW-1185">Reference proteome</keyword>
<dbReference type="EMBL" id="PVNK01000306">
    <property type="protein sequence ID" value="PRP90020.1"/>
    <property type="molecule type" value="Genomic_DNA"/>
</dbReference>
<evidence type="ECO:0000313" key="3">
    <source>
        <dbReference type="Proteomes" id="UP000237968"/>
    </source>
</evidence>
<feature type="transmembrane region" description="Helical" evidence="1">
    <location>
        <begin position="77"/>
        <end position="96"/>
    </location>
</feature>
<evidence type="ECO:0000313" key="2">
    <source>
        <dbReference type="EMBL" id="PRP90020.1"/>
    </source>
</evidence>
<reference evidence="2 3" key="1">
    <citation type="submission" date="2018-03" db="EMBL/GenBank/DDBJ databases">
        <title>Draft Genome Sequences of the Obligatory Marine Myxobacteria Enhygromyxa salina SWB005.</title>
        <authorList>
            <person name="Poehlein A."/>
            <person name="Moghaddam J.A."/>
            <person name="Harms H."/>
            <person name="Alanjari M."/>
            <person name="Koenig G.M."/>
            <person name="Daniel R."/>
            <person name="Schaeberle T.F."/>
        </authorList>
    </citation>
    <scope>NUCLEOTIDE SEQUENCE [LARGE SCALE GENOMIC DNA]</scope>
    <source>
        <strain evidence="2 3">SWB005</strain>
    </source>
</reference>
<dbReference type="Proteomes" id="UP000237968">
    <property type="component" value="Unassembled WGS sequence"/>
</dbReference>
<protein>
    <submittedName>
        <fullName evidence="2">Uncharacterized protein</fullName>
    </submittedName>
</protein>
<keyword evidence="1" id="KW-0812">Transmembrane</keyword>
<keyword evidence="1" id="KW-1133">Transmembrane helix</keyword>
<accession>A0A2S9XB48</accession>
<evidence type="ECO:0000256" key="1">
    <source>
        <dbReference type="SAM" id="Phobius"/>
    </source>
</evidence>
<name>A0A2S9XB48_9BACT</name>
<dbReference type="AlphaFoldDB" id="A0A2S9XB48"/>
<proteinExistence type="predicted"/>
<feature type="transmembrane region" description="Helical" evidence="1">
    <location>
        <begin position="42"/>
        <end position="65"/>
    </location>
</feature>
<dbReference type="RefSeq" id="WP_146156436.1">
    <property type="nucleotide sequence ID" value="NZ_PVNK01000306.1"/>
</dbReference>
<gene>
    <name evidence="2" type="ORF">ENSA5_68800</name>
</gene>
<dbReference type="OrthoDB" id="5510598at2"/>
<keyword evidence="1" id="KW-0472">Membrane</keyword>
<sequence>MSPRARGPSAQAVSPLMLAGLIAALSAATGSARHKPEAPIASGAVVAALIWMILGPVWLVELGLLIDALRSGDLADVALALVVLATTTIVLFPWPIARSLLIPRGQVRLAWAVTRLSFWVWRRDVRGGALIAASWAATRRAQRGVELSSELITWIDRRMAAAPRGAVRWKLGGAGIIAAGLLAEARQDRTQTRRLLSSAAELAEPTRPRRAIALASEWLCAEAIERGAWREVEFLARTAPLETRTTKFLGSVAARLSRVAPVPSDLVLRWQWFAAPHRLATRELLLRALATPATAREASGEARRVRDPVVAEGPPLLVALSLHAQALGLAPSDLRRDEISRLARAWDAALADPSLDQRLAERGAALGAHASLQRPDQLSELVREDLLGLVRGAGLELGQLSEDSELLGRAARQLRGELLDGLEIATGALESRVDSKRELPALDEWAAFLALREQYAEAASLGGLGLRRLAFGTVHGPVCSLAVWLWNDRSERALANAMFRWLLAEAVVVDDAAAVRLQERNVDCGV</sequence>
<organism evidence="2 3">
    <name type="scientific">Enhygromyxa salina</name>
    <dbReference type="NCBI Taxonomy" id="215803"/>
    <lineage>
        <taxon>Bacteria</taxon>
        <taxon>Pseudomonadati</taxon>
        <taxon>Myxococcota</taxon>
        <taxon>Polyangia</taxon>
        <taxon>Nannocystales</taxon>
        <taxon>Nannocystaceae</taxon>
        <taxon>Enhygromyxa</taxon>
    </lineage>
</organism>
<comment type="caution">
    <text evidence="2">The sequence shown here is derived from an EMBL/GenBank/DDBJ whole genome shotgun (WGS) entry which is preliminary data.</text>
</comment>